<feature type="region of interest" description="Disordered" evidence="2">
    <location>
        <begin position="294"/>
        <end position="313"/>
    </location>
</feature>
<dbReference type="OrthoDB" id="8573214at2"/>
<feature type="coiled-coil region" evidence="1">
    <location>
        <begin position="537"/>
        <end position="589"/>
    </location>
</feature>
<dbReference type="EMBL" id="LWCR01000067">
    <property type="protein sequence ID" value="OAN24154.1"/>
    <property type="molecule type" value="Genomic_DNA"/>
</dbReference>
<dbReference type="Proteomes" id="UP000078356">
    <property type="component" value="Unassembled WGS sequence"/>
</dbReference>
<dbReference type="InterPro" id="IPR047714">
    <property type="entry name" value="MksF_put-like"/>
</dbReference>
<organism evidence="3 4">
    <name type="scientific">Pseudomonas oryzihabitans</name>
    <dbReference type="NCBI Taxonomy" id="47885"/>
    <lineage>
        <taxon>Bacteria</taxon>
        <taxon>Pseudomonadati</taxon>
        <taxon>Pseudomonadota</taxon>
        <taxon>Gammaproteobacteria</taxon>
        <taxon>Pseudomonadales</taxon>
        <taxon>Pseudomonadaceae</taxon>
        <taxon>Pseudomonas</taxon>
    </lineage>
</organism>
<dbReference type="NCBIfam" id="NF040859">
    <property type="entry name" value="condensinMksF"/>
    <property type="match status" value="1"/>
</dbReference>
<name>A0A178L4J9_9PSED</name>
<reference evidence="3 4" key="1">
    <citation type="submission" date="2016-04" db="EMBL/GenBank/DDBJ databases">
        <title>Draft Genome Sequences of Staphylococcus capitis Strain H36, S. capitis Strain H65, S. cohnii Strain H62, S. hominis Strain H69, Mycobacterium iranicum Strain H39, Plantibacter sp. Strain H53, Pseudomonas oryzihabitans Strain H72, and Microbacterium sp. Strain H83, isolated from residential settings.</title>
        <authorList>
            <person name="Lymperopoulou D."/>
            <person name="Adams R.I."/>
            <person name="Lindow S."/>
            <person name="Coil D.A."/>
            <person name="Jospin G."/>
            <person name="Eisen J.A."/>
        </authorList>
    </citation>
    <scope>NUCLEOTIDE SEQUENCE [LARGE SCALE GENOMIC DNA]</scope>
    <source>
        <strain evidence="3 4">H72</strain>
    </source>
</reference>
<evidence type="ECO:0000256" key="2">
    <source>
        <dbReference type="SAM" id="MobiDB-lite"/>
    </source>
</evidence>
<sequence>MIRYGISRFALLNTAGYSLGLFPLEQPLSVYGANNLGKSASINALQLPILARLSDMSFGKYSNEQSRKFYFATDTSYILIELRLAHGPHVIGVAGRGPGGGFGHQFFAYAGELDLAHYQRDGACLRQRELFASLERAGLKAYEVKPEELRRLLVGGHTSIPLDLTLIPLRSTSEQSLKTFRALFINLLHMREITAAKLKQLFLDAFEHSLRSGSVDYIAACEEAFRDVRRMEQDYQSLVAAGPLVEALAKGIEQRDHLRGKLHRLSPLLDSLLGTWQHYAINRRDELLAQTEHYRQEQDGLQQSQRDGTSELMRREREISSLQRWLADLAQLKHRFALVDSTAPLEAQLLAAKDAHDELAGALSQARQFSSEDLDQRVRELEQRLKGIRQQLDHADNNSYARLREEFSQADVDRLMRLFNGQLFSLPLGPKGVELAEDGSWVKTFEGILARFQGDHLELPGLSLDLSGIEPPTLQALADRAALRDQKDRLERELKQLKAQQGVSLDRQASKAQAEALYQQVLDAQKALEDFRRCQTLGAEENEKLEQLAQLEAAQDELRRAGDAFTERVQQLSAKLQLIGRQLADLEAKDRTLADALRRRQLLPSDLPQGTPFMEAVDDSLENLLPLLNDYQDTWQALQRADTQIEALYAQVRLKGVAKFDNEEDPERRLQLLVNAYAHRQDEALTLAKARRAAVTDIARTLRNIRSDYDNLEHQLQLFNREINRKQVSNLESFRIVLAPNKEALKHIDQIIHSAGQYEEGETLSVFDLTQDSSQDQKNEDAKEYLARLVAANGNQLGLKDLFELAFEITKQGGQPILHTDIDGAASNGTTMTIKALTNMYLLLHLMDREQAAKIRLPYYLDEAADIDERNQQALIETSQQLGFVPILASVKPQVSAQVAIDLEGGSGPGGIYIDEADWKYIVKRDLALPDPA</sequence>
<gene>
    <name evidence="3" type="ORF">A4V15_08930</name>
</gene>
<protein>
    <submittedName>
        <fullName evidence="3">Chromosome partitioning protein ParA</fullName>
    </submittedName>
</protein>
<feature type="coiled-coil region" evidence="1">
    <location>
        <begin position="371"/>
        <end position="398"/>
    </location>
</feature>
<evidence type="ECO:0000256" key="1">
    <source>
        <dbReference type="SAM" id="Coils"/>
    </source>
</evidence>
<accession>A0A178L4J9</accession>
<evidence type="ECO:0000313" key="3">
    <source>
        <dbReference type="EMBL" id="OAN24154.1"/>
    </source>
</evidence>
<dbReference type="RefSeq" id="WP_064309350.1">
    <property type="nucleotide sequence ID" value="NZ_LWCR01000067.1"/>
</dbReference>
<proteinExistence type="predicted"/>
<feature type="coiled-coil region" evidence="1">
    <location>
        <begin position="695"/>
        <end position="729"/>
    </location>
</feature>
<dbReference type="AlphaFoldDB" id="A0A178L4J9"/>
<evidence type="ECO:0000313" key="4">
    <source>
        <dbReference type="Proteomes" id="UP000078356"/>
    </source>
</evidence>
<comment type="caution">
    <text evidence="3">The sequence shown here is derived from an EMBL/GenBank/DDBJ whole genome shotgun (WGS) entry which is preliminary data.</text>
</comment>
<keyword evidence="1" id="KW-0175">Coiled coil</keyword>
<feature type="coiled-coil region" evidence="1">
    <location>
        <begin position="473"/>
        <end position="507"/>
    </location>
</feature>